<protein>
    <recommendedName>
        <fullName evidence="2">DUF7330 domain-containing protein</fullName>
    </recommendedName>
</protein>
<dbReference type="Pfam" id="PF24016">
    <property type="entry name" value="DUF7330"/>
    <property type="match status" value="1"/>
</dbReference>
<sequence length="745" mass="81125">MPTIRRRVIRRSNALRVTNLVRRDSVGVESISSVAPPCYTSQKEADSSVAGSDEVPPSVNPSEDNDSVSMHSCPEIAPQEILASPYSTEDLFADIHRVDDHTEPVAPSSTQTHSCTHGYTHTHSQCTIDIPPTTADSHLGGSHSPGPTPGSPFPSSEPSSTYPYLNQRRTTRYSSTPTTPYASQRRRASDVSSPRPILYHHRPSSQPAAIGHLTQRSLKAGYELHLDPSDILVSDSDNTPPVHTPIANSTITFLQEDPYSSPINYRNATQRRAYSALSTSYIPASASASTSYLPTKQRATNYVSLSRKSTSTKTSFFGRKPAQSSITGNFTIDPSLYIPNSLLKAVEPRPLSLADVTRLLSKSDAISESPRKSSSKPRPRSEAGGPKVRRKNLVLEVENGGIDVDVHLVPETNRHAGSNNGDFIGRKSLDTHVQETHLRPSFSRRPSSRRTQVEGYDLPSDANSRSVPSPTLIDLRLKSELSGSRHRRAKSFPLVARIHAPSPRPPFHLLASTININDPESPDSPPLDSNNKMQEARLSASLPPSNAVSPPTSQSTPSQPDPKRNGLASTPARNRGGTLRKPLSRSHLTLHLPQTFRGPLTIHVAAGNIDEHVRLSKAVASSAVVLSESAFSRGFYLGGLSSEDEDPGDDNDPEDDAGGLFPSHMGGSGVEGVERDARRRPSDADPADEEIYPNADPEEDDDTEWQGDKVDVVVGDGKVYLQFIEEEDPFGKKGRFWKNLFLGHR</sequence>
<feature type="compositionally biased region" description="Low complexity" evidence="1">
    <location>
        <begin position="172"/>
        <end position="181"/>
    </location>
</feature>
<evidence type="ECO:0000259" key="2">
    <source>
        <dbReference type="Pfam" id="PF24016"/>
    </source>
</evidence>
<evidence type="ECO:0000313" key="4">
    <source>
        <dbReference type="Proteomes" id="UP000283269"/>
    </source>
</evidence>
<evidence type="ECO:0000256" key="1">
    <source>
        <dbReference type="SAM" id="MobiDB-lite"/>
    </source>
</evidence>
<dbReference type="InterPro" id="IPR055754">
    <property type="entry name" value="DUF7330"/>
</dbReference>
<dbReference type="OrthoDB" id="2593559at2759"/>
<feature type="compositionally biased region" description="Basic and acidic residues" evidence="1">
    <location>
        <begin position="672"/>
        <end position="683"/>
    </location>
</feature>
<dbReference type="Proteomes" id="UP000283269">
    <property type="component" value="Unassembled WGS sequence"/>
</dbReference>
<keyword evidence="4" id="KW-1185">Reference proteome</keyword>
<feature type="compositionally biased region" description="Polar residues" evidence="1">
    <location>
        <begin position="107"/>
        <end position="127"/>
    </location>
</feature>
<accession>A0A409XAZ0</accession>
<gene>
    <name evidence="3" type="ORF">CVT25_001134</name>
</gene>
<dbReference type="EMBL" id="NHYD01002182">
    <property type="protein sequence ID" value="PPQ87949.1"/>
    <property type="molecule type" value="Genomic_DNA"/>
</dbReference>
<feature type="region of interest" description="Disordered" evidence="1">
    <location>
        <begin position="638"/>
        <end position="708"/>
    </location>
</feature>
<dbReference type="AlphaFoldDB" id="A0A409XAZ0"/>
<feature type="region of interest" description="Disordered" evidence="1">
    <location>
        <begin position="102"/>
        <end position="209"/>
    </location>
</feature>
<feature type="compositionally biased region" description="Acidic residues" evidence="1">
    <location>
        <begin position="685"/>
        <end position="705"/>
    </location>
</feature>
<feature type="region of interest" description="Disordered" evidence="1">
    <location>
        <begin position="31"/>
        <end position="71"/>
    </location>
</feature>
<reference evidence="3 4" key="1">
    <citation type="journal article" date="2018" name="Evol. Lett.">
        <title>Horizontal gene cluster transfer increased hallucinogenic mushroom diversity.</title>
        <authorList>
            <person name="Reynolds H.T."/>
            <person name="Vijayakumar V."/>
            <person name="Gluck-Thaler E."/>
            <person name="Korotkin H.B."/>
            <person name="Matheny P.B."/>
            <person name="Slot J.C."/>
        </authorList>
    </citation>
    <scope>NUCLEOTIDE SEQUENCE [LARGE SCALE GENOMIC DNA]</scope>
    <source>
        <strain evidence="3 4">2631</strain>
    </source>
</reference>
<proteinExistence type="predicted"/>
<feature type="compositionally biased region" description="Acidic residues" evidence="1">
    <location>
        <begin position="642"/>
        <end position="657"/>
    </location>
</feature>
<organism evidence="3 4">
    <name type="scientific">Psilocybe cyanescens</name>
    <dbReference type="NCBI Taxonomy" id="93625"/>
    <lineage>
        <taxon>Eukaryota</taxon>
        <taxon>Fungi</taxon>
        <taxon>Dikarya</taxon>
        <taxon>Basidiomycota</taxon>
        <taxon>Agaricomycotina</taxon>
        <taxon>Agaricomycetes</taxon>
        <taxon>Agaricomycetidae</taxon>
        <taxon>Agaricales</taxon>
        <taxon>Agaricineae</taxon>
        <taxon>Strophariaceae</taxon>
        <taxon>Psilocybe</taxon>
    </lineage>
</organism>
<feature type="region of interest" description="Disordered" evidence="1">
    <location>
        <begin position="497"/>
        <end position="586"/>
    </location>
</feature>
<feature type="compositionally biased region" description="Low complexity" evidence="1">
    <location>
        <begin position="549"/>
        <end position="558"/>
    </location>
</feature>
<evidence type="ECO:0000313" key="3">
    <source>
        <dbReference type="EMBL" id="PPQ87949.1"/>
    </source>
</evidence>
<feature type="region of interest" description="Disordered" evidence="1">
    <location>
        <begin position="364"/>
        <end position="392"/>
    </location>
</feature>
<dbReference type="InParanoid" id="A0A409XAZ0"/>
<comment type="caution">
    <text evidence="3">The sequence shown here is derived from an EMBL/GenBank/DDBJ whole genome shotgun (WGS) entry which is preliminary data.</text>
</comment>
<name>A0A409XAZ0_PSICY</name>
<feature type="region of interest" description="Disordered" evidence="1">
    <location>
        <begin position="433"/>
        <end position="469"/>
    </location>
</feature>
<feature type="compositionally biased region" description="Low complexity" evidence="1">
    <location>
        <begin position="153"/>
        <end position="165"/>
    </location>
</feature>
<feature type="domain" description="DUF7330" evidence="2">
    <location>
        <begin position="586"/>
        <end position="646"/>
    </location>
</feature>